<dbReference type="GO" id="GO:0006508">
    <property type="term" value="P:proteolysis"/>
    <property type="evidence" value="ECO:0007669"/>
    <property type="project" value="UniProtKB-KW"/>
</dbReference>
<dbReference type="KEGG" id="goe:100900496"/>
<evidence type="ECO:0000256" key="3">
    <source>
        <dbReference type="ARBA" id="ARBA00022801"/>
    </source>
</evidence>
<dbReference type="GO" id="GO:0004843">
    <property type="term" value="F:cysteine-type deubiquitinase activity"/>
    <property type="evidence" value="ECO:0007669"/>
    <property type="project" value="UniProtKB-UniRule"/>
</dbReference>
<organism evidence="7 8">
    <name type="scientific">Galendromus occidentalis</name>
    <name type="common">western predatory mite</name>
    <dbReference type="NCBI Taxonomy" id="34638"/>
    <lineage>
        <taxon>Eukaryota</taxon>
        <taxon>Metazoa</taxon>
        <taxon>Ecdysozoa</taxon>
        <taxon>Arthropoda</taxon>
        <taxon>Chelicerata</taxon>
        <taxon>Arachnida</taxon>
        <taxon>Acari</taxon>
        <taxon>Parasitiformes</taxon>
        <taxon>Mesostigmata</taxon>
        <taxon>Gamasina</taxon>
        <taxon>Phytoseioidea</taxon>
        <taxon>Phytoseiidae</taxon>
        <taxon>Typhlodrominae</taxon>
        <taxon>Galendromus</taxon>
    </lineage>
</organism>
<evidence type="ECO:0000256" key="2">
    <source>
        <dbReference type="ARBA" id="ARBA00022670"/>
    </source>
</evidence>
<proteinExistence type="inferred from homology"/>
<dbReference type="AlphaFoldDB" id="A0AAJ6QUR6"/>
<evidence type="ECO:0000256" key="4">
    <source>
        <dbReference type="ARBA" id="ARBA00022807"/>
    </source>
</evidence>
<dbReference type="GO" id="GO:0071108">
    <property type="term" value="P:protein K48-linked deubiquitination"/>
    <property type="evidence" value="ECO:0007669"/>
    <property type="project" value="InterPro"/>
</dbReference>
<dbReference type="InterPro" id="IPR039785">
    <property type="entry name" value="MINY3/4"/>
</dbReference>
<comment type="function">
    <text evidence="5">Hydrolase that can remove 'Lys-48'-linked conjugated ubiquitin from proteins.</text>
</comment>
<evidence type="ECO:0000256" key="1">
    <source>
        <dbReference type="ARBA" id="ARBA00011074"/>
    </source>
</evidence>
<gene>
    <name evidence="8" type="primary">LOC100900496</name>
</gene>
<dbReference type="Proteomes" id="UP000694867">
    <property type="component" value="Unplaced"/>
</dbReference>
<dbReference type="PANTHER" id="PTHR12473">
    <property type="entry name" value="UBIQUITIN CARBOXYL-TERMINAL HYDROLASE MINDY-4-RELATED"/>
    <property type="match status" value="1"/>
</dbReference>
<comment type="catalytic activity">
    <reaction evidence="5">
        <text>Thiol-dependent hydrolysis of ester, thioester, amide, peptide and isopeptide bonds formed by the C-terminal Gly of ubiquitin (a 76-residue protein attached to proteins as an intracellular targeting signal).</text>
        <dbReference type="EC" id="3.4.19.12"/>
    </reaction>
</comment>
<comment type="similarity">
    <text evidence="1 5">Belongs to the MINDY deubiquitinase family. FAM188 subfamily.</text>
</comment>
<dbReference type="InterPro" id="IPR025257">
    <property type="entry name" value="MINDY-3/4_CD"/>
</dbReference>
<dbReference type="SMART" id="SM01174">
    <property type="entry name" value="DUF4205"/>
    <property type="match status" value="1"/>
</dbReference>
<protein>
    <recommendedName>
        <fullName evidence="5">Ubiquitin carboxyl-terminal hydrolase MINDY</fullName>
        <ecNumber evidence="5">3.4.19.12</ecNumber>
    </recommendedName>
</protein>
<dbReference type="GeneID" id="100900496"/>
<evidence type="ECO:0000313" key="7">
    <source>
        <dbReference type="Proteomes" id="UP000694867"/>
    </source>
</evidence>
<evidence type="ECO:0000256" key="5">
    <source>
        <dbReference type="RuleBase" id="RU367088"/>
    </source>
</evidence>
<dbReference type="Pfam" id="PF13898">
    <property type="entry name" value="MINDY-3_4_CD"/>
    <property type="match status" value="1"/>
</dbReference>
<keyword evidence="5" id="KW-0833">Ubl conjugation pathway</keyword>
<evidence type="ECO:0000313" key="8">
    <source>
        <dbReference type="RefSeq" id="XP_003744586.1"/>
    </source>
</evidence>
<sequence length="380" mass="42791">MSFEGWTHLNDQQREKLFDTILGKGNSFSKVWLLQHIDFPSIHNECRLQIKQYYNGPCGAVASIQAWLVKTLLFGDVGKIPRHLSEKEKLIELRKRGLIGALSEILFSVTPYRRGPVRLIVPFPPDGTIEESVFYNSWHYATLYSVEALHDVISRHFDNICRYGMVPLLCSMIFSRGADRVHIEAAKDTLVDPAQEDCFQPLVNLILTGRAVSNVFDAPKTATEDDHPKVAKYGIIARSTIGFMTSVELTNKIFTVGSHFKTPFLPIWVIHGDFHYSLLFSDSREVISEEPTGQKFFWYTVTSSNGTLLNKQYTLTVDTADSVSSRAPKMEDSLKVVRDCVNLRWPSAELGIQGVATEKKVCQKSHAFSTSSESSMSTSK</sequence>
<keyword evidence="2 5" id="KW-0645">Protease</keyword>
<reference evidence="8" key="1">
    <citation type="submission" date="2025-08" db="UniProtKB">
        <authorList>
            <consortium name="RefSeq"/>
        </authorList>
    </citation>
    <scope>IDENTIFICATION</scope>
</reference>
<feature type="domain" description="Deubiquitinating enzyme MINDY-3/4 conserved" evidence="6">
    <location>
        <begin position="18"/>
        <end position="339"/>
    </location>
</feature>
<keyword evidence="4 5" id="KW-0788">Thiol protease</keyword>
<dbReference type="GO" id="GO:1990380">
    <property type="term" value="F:K48-linked deubiquitinase activity"/>
    <property type="evidence" value="ECO:0007669"/>
    <property type="project" value="UniProtKB-UniRule"/>
</dbReference>
<dbReference type="RefSeq" id="XP_003744586.1">
    <property type="nucleotide sequence ID" value="XM_003744538.1"/>
</dbReference>
<accession>A0AAJ6QUR6</accession>
<name>A0AAJ6QUR6_9ACAR</name>
<keyword evidence="3 5" id="KW-0378">Hydrolase</keyword>
<dbReference type="PANTHER" id="PTHR12473:SF17">
    <property type="entry name" value="UBIQUITIN CARBOXYL-TERMINAL HYDROLASE MINDY-3"/>
    <property type="match status" value="1"/>
</dbReference>
<keyword evidence="7" id="KW-1185">Reference proteome</keyword>
<dbReference type="EC" id="3.4.19.12" evidence="5"/>
<evidence type="ECO:0000259" key="6">
    <source>
        <dbReference type="SMART" id="SM01174"/>
    </source>
</evidence>